<dbReference type="GO" id="GO:0046872">
    <property type="term" value="F:metal ion binding"/>
    <property type="evidence" value="ECO:0007669"/>
    <property type="project" value="UniProtKB-KW"/>
</dbReference>
<dbReference type="RefSeq" id="WP_182324623.1">
    <property type="nucleotide sequence ID" value="NZ_CP058554.1"/>
</dbReference>
<keyword evidence="4" id="KW-0560">Oxidoreductase</keyword>
<dbReference type="InterPro" id="IPR006314">
    <property type="entry name" value="Dyp_peroxidase"/>
</dbReference>
<dbReference type="Pfam" id="PF20628">
    <property type="entry name" value="Dyp_perox_C"/>
    <property type="match status" value="1"/>
</dbReference>
<dbReference type="PANTHER" id="PTHR30521:SF0">
    <property type="entry name" value="DYP-TYPE PEROXIDASE FAMILY PROTEIN"/>
    <property type="match status" value="1"/>
</dbReference>
<evidence type="ECO:0000313" key="7">
    <source>
        <dbReference type="EMBL" id="QMV74728.1"/>
    </source>
</evidence>
<evidence type="ECO:0000256" key="4">
    <source>
        <dbReference type="ARBA" id="ARBA00023002"/>
    </source>
</evidence>
<evidence type="ECO:0000259" key="6">
    <source>
        <dbReference type="Pfam" id="PF20628"/>
    </source>
</evidence>
<organism evidence="7 8">
    <name type="scientific">Comamonas piscis</name>
    <dbReference type="NCBI Taxonomy" id="1562974"/>
    <lineage>
        <taxon>Bacteria</taxon>
        <taxon>Pseudomonadati</taxon>
        <taxon>Pseudomonadota</taxon>
        <taxon>Betaproteobacteria</taxon>
        <taxon>Burkholderiales</taxon>
        <taxon>Comamonadaceae</taxon>
        <taxon>Comamonas</taxon>
    </lineage>
</organism>
<dbReference type="InterPro" id="IPR048328">
    <property type="entry name" value="Dyp_perox_C"/>
</dbReference>
<keyword evidence="8" id="KW-1185">Reference proteome</keyword>
<dbReference type="KEGG" id="cpis:HS961_18850"/>
<protein>
    <submittedName>
        <fullName evidence="7">Dyp-type peroxidase</fullName>
    </submittedName>
</protein>
<dbReference type="NCBIfam" id="TIGR01413">
    <property type="entry name" value="Dyp_perox_fam"/>
    <property type="match status" value="1"/>
</dbReference>
<sequence>MTALNQPGILLDLPAASRYQLWKLSGDAPAVRAALARLQQWADGEQVVVCIGQPVAELLGVQVPGLRNFPAITGPQGPLALTPHALCLWLRGNDQGDVLRLSREAAALLAPAFSREKVVDCFRHGWNGKDAVRDLTGYEDGTENPKDDDAVHAAIADGMGAGLDGGSYFAVQQWVHDMEAFARMSALQKDHMIGRRLSDNEELDDAPESAHVKRTAQESFDPEAFILRRNMPWWAVQPDGSDAVGAIFAGFGRSFEAFEAQMRRMAGEEDGIADGLFQMSNPVTNAYYWCPPMLNGRVDLRALGL</sequence>
<dbReference type="GO" id="GO:0004601">
    <property type="term" value="F:peroxidase activity"/>
    <property type="evidence" value="ECO:0007669"/>
    <property type="project" value="UniProtKB-KW"/>
</dbReference>
<dbReference type="InterPro" id="IPR011008">
    <property type="entry name" value="Dimeric_a/b-barrel"/>
</dbReference>
<dbReference type="GO" id="GO:0005829">
    <property type="term" value="C:cytosol"/>
    <property type="evidence" value="ECO:0007669"/>
    <property type="project" value="TreeGrafter"/>
</dbReference>
<dbReference type="SUPFAM" id="SSF54909">
    <property type="entry name" value="Dimeric alpha+beta barrel"/>
    <property type="match status" value="1"/>
</dbReference>
<dbReference type="GO" id="GO:0020037">
    <property type="term" value="F:heme binding"/>
    <property type="evidence" value="ECO:0007669"/>
    <property type="project" value="InterPro"/>
</dbReference>
<dbReference type="Proteomes" id="UP000515240">
    <property type="component" value="Chromosome"/>
</dbReference>
<dbReference type="PANTHER" id="PTHR30521">
    <property type="entry name" value="DEFERROCHELATASE/PEROXIDASE"/>
    <property type="match status" value="1"/>
</dbReference>
<comment type="cofactor">
    <cofactor evidence="1">
        <name>heme b</name>
        <dbReference type="ChEBI" id="CHEBI:60344"/>
    </cofactor>
</comment>
<dbReference type="PROSITE" id="PS51404">
    <property type="entry name" value="DYP_PEROXIDASE"/>
    <property type="match status" value="1"/>
</dbReference>
<keyword evidence="5" id="KW-0408">Iron</keyword>
<evidence type="ECO:0000256" key="5">
    <source>
        <dbReference type="ARBA" id="ARBA00023004"/>
    </source>
</evidence>
<evidence type="ECO:0000256" key="1">
    <source>
        <dbReference type="ARBA" id="ARBA00001970"/>
    </source>
</evidence>
<proteinExistence type="predicted"/>
<gene>
    <name evidence="7" type="ORF">HS961_18850</name>
</gene>
<evidence type="ECO:0000313" key="8">
    <source>
        <dbReference type="Proteomes" id="UP000515240"/>
    </source>
</evidence>
<reference evidence="7 8" key="1">
    <citation type="journal article" date="2020" name="G3 (Bethesda)">
        <title>CeMbio - The Caenorhabditis elegans Microbiome Resource.</title>
        <authorList>
            <person name="Dirksen P."/>
            <person name="Assie A."/>
            <person name="Zimmermann J."/>
            <person name="Zhang F."/>
            <person name="Tietje A.M."/>
            <person name="Marsh S.A."/>
            <person name="Felix M.A."/>
            <person name="Shapira M."/>
            <person name="Kaleta C."/>
            <person name="Schulenburg H."/>
            <person name="Samuel B."/>
        </authorList>
    </citation>
    <scope>NUCLEOTIDE SEQUENCE [LARGE SCALE GENOMIC DNA]</scope>
    <source>
        <strain evidence="7 8">BIGb0172</strain>
    </source>
</reference>
<dbReference type="EMBL" id="CP058554">
    <property type="protein sequence ID" value="QMV74728.1"/>
    <property type="molecule type" value="Genomic_DNA"/>
</dbReference>
<name>A0A7G5EL53_9BURK</name>
<dbReference type="AlphaFoldDB" id="A0A7G5EL53"/>
<keyword evidence="2 7" id="KW-0575">Peroxidase</keyword>
<keyword evidence="3" id="KW-0479">Metal-binding</keyword>
<feature type="domain" description="Dyp-type peroxidase C-terminal" evidence="6">
    <location>
        <begin position="133"/>
        <end position="293"/>
    </location>
</feature>
<evidence type="ECO:0000256" key="3">
    <source>
        <dbReference type="ARBA" id="ARBA00022723"/>
    </source>
</evidence>
<accession>A0A7G5EL53</accession>
<evidence type="ECO:0000256" key="2">
    <source>
        <dbReference type="ARBA" id="ARBA00022559"/>
    </source>
</evidence>